<sequence>MLIRPVNPLITKAEIKQQLVRQVELQRGAAGPRAIVFCGTHEPLERTLQTVPALRSRFGDRGIVFVESPIEHRPAEFFAGVFDLLRARVAQMATDLPPDLPLRLDQRLAITAQFPQLLKAMQSVSDQCLKKFASLWQNGGVKNSAWDLSFIVEPLVYENFPAHGLLNGDRRELFGLPQYLTERFFADLLAEQYPGVPFYSLHLSPKMPTPKMLIGTAKVREAGLALPDDWSFQDMAFPTGPKVNFDMIRFQKSVFYGVIEVEAPMGDLDYEVNDFMKALMGSYFFFAGVRGETIAYFRASSPTESEQILQGFTEGIELLETANPL</sequence>
<dbReference type="STRING" id="1802583.A2311_01110"/>
<evidence type="ECO:0000313" key="1">
    <source>
        <dbReference type="EMBL" id="OGC34281.1"/>
    </source>
</evidence>
<organism evidence="1 2">
    <name type="scientific">candidate division WOR-1 bacterium RIFOXYB2_FULL_48_7</name>
    <dbReference type="NCBI Taxonomy" id="1802583"/>
    <lineage>
        <taxon>Bacteria</taxon>
        <taxon>Bacillati</taxon>
        <taxon>Saganbacteria</taxon>
    </lineage>
</organism>
<proteinExistence type="predicted"/>
<dbReference type="AlphaFoldDB" id="A0A1F4TNG7"/>
<dbReference type="EMBL" id="MEUF01000046">
    <property type="protein sequence ID" value="OGC34281.1"/>
    <property type="molecule type" value="Genomic_DNA"/>
</dbReference>
<name>A0A1F4TNG7_UNCSA</name>
<accession>A0A1F4TNG7</accession>
<comment type="caution">
    <text evidence="1">The sequence shown here is derived from an EMBL/GenBank/DDBJ whole genome shotgun (WGS) entry which is preliminary data.</text>
</comment>
<reference evidence="1 2" key="1">
    <citation type="journal article" date="2016" name="Nat. Commun.">
        <title>Thousands of microbial genomes shed light on interconnected biogeochemical processes in an aquifer system.</title>
        <authorList>
            <person name="Anantharaman K."/>
            <person name="Brown C.T."/>
            <person name="Hug L.A."/>
            <person name="Sharon I."/>
            <person name="Castelle C.J."/>
            <person name="Probst A.J."/>
            <person name="Thomas B.C."/>
            <person name="Singh A."/>
            <person name="Wilkins M.J."/>
            <person name="Karaoz U."/>
            <person name="Brodie E.L."/>
            <person name="Williams K.H."/>
            <person name="Hubbard S.S."/>
            <person name="Banfield J.F."/>
        </authorList>
    </citation>
    <scope>NUCLEOTIDE SEQUENCE [LARGE SCALE GENOMIC DNA]</scope>
</reference>
<protein>
    <submittedName>
        <fullName evidence="1">Uncharacterized protein</fullName>
    </submittedName>
</protein>
<dbReference type="Proteomes" id="UP000178951">
    <property type="component" value="Unassembled WGS sequence"/>
</dbReference>
<evidence type="ECO:0000313" key="2">
    <source>
        <dbReference type="Proteomes" id="UP000178951"/>
    </source>
</evidence>
<gene>
    <name evidence="1" type="ORF">A2311_01110</name>
</gene>